<evidence type="ECO:0000313" key="2">
    <source>
        <dbReference type="Proteomes" id="UP000799428"/>
    </source>
</evidence>
<protein>
    <submittedName>
        <fullName evidence="1">Uncharacterized protein</fullName>
    </submittedName>
</protein>
<evidence type="ECO:0000313" key="1">
    <source>
        <dbReference type="EMBL" id="KAF2714727.1"/>
    </source>
</evidence>
<dbReference type="EMBL" id="MU005764">
    <property type="protein sequence ID" value="KAF2714727.1"/>
    <property type="molecule type" value="Genomic_DNA"/>
</dbReference>
<keyword evidence="2" id="KW-1185">Reference proteome</keyword>
<organism evidence="1 2">
    <name type="scientific">Pleomassaria siparia CBS 279.74</name>
    <dbReference type="NCBI Taxonomy" id="1314801"/>
    <lineage>
        <taxon>Eukaryota</taxon>
        <taxon>Fungi</taxon>
        <taxon>Dikarya</taxon>
        <taxon>Ascomycota</taxon>
        <taxon>Pezizomycotina</taxon>
        <taxon>Dothideomycetes</taxon>
        <taxon>Pleosporomycetidae</taxon>
        <taxon>Pleosporales</taxon>
        <taxon>Pleomassariaceae</taxon>
        <taxon>Pleomassaria</taxon>
    </lineage>
</organism>
<reference evidence="1" key="1">
    <citation type="journal article" date="2020" name="Stud. Mycol.">
        <title>101 Dothideomycetes genomes: a test case for predicting lifestyles and emergence of pathogens.</title>
        <authorList>
            <person name="Haridas S."/>
            <person name="Albert R."/>
            <person name="Binder M."/>
            <person name="Bloem J."/>
            <person name="Labutti K."/>
            <person name="Salamov A."/>
            <person name="Andreopoulos B."/>
            <person name="Baker S."/>
            <person name="Barry K."/>
            <person name="Bills G."/>
            <person name="Bluhm B."/>
            <person name="Cannon C."/>
            <person name="Castanera R."/>
            <person name="Culley D."/>
            <person name="Daum C."/>
            <person name="Ezra D."/>
            <person name="Gonzalez J."/>
            <person name="Henrissat B."/>
            <person name="Kuo A."/>
            <person name="Liang C."/>
            <person name="Lipzen A."/>
            <person name="Lutzoni F."/>
            <person name="Magnuson J."/>
            <person name="Mondo S."/>
            <person name="Nolan M."/>
            <person name="Ohm R."/>
            <person name="Pangilinan J."/>
            <person name="Park H.-J."/>
            <person name="Ramirez L."/>
            <person name="Alfaro M."/>
            <person name="Sun H."/>
            <person name="Tritt A."/>
            <person name="Yoshinaga Y."/>
            <person name="Zwiers L.-H."/>
            <person name="Turgeon B."/>
            <person name="Goodwin S."/>
            <person name="Spatafora J."/>
            <person name="Crous P."/>
            <person name="Grigoriev I."/>
        </authorList>
    </citation>
    <scope>NUCLEOTIDE SEQUENCE</scope>
    <source>
        <strain evidence="1">CBS 279.74</strain>
    </source>
</reference>
<proteinExistence type="predicted"/>
<dbReference type="AlphaFoldDB" id="A0A6G1KQX3"/>
<accession>A0A6G1KQX3</accession>
<name>A0A6G1KQX3_9PLEO</name>
<gene>
    <name evidence="1" type="ORF">K504DRAFT_8849</name>
</gene>
<sequence length="121" mass="13851">MGNYINMTRSAFPTATGGPTWAEYLTRCGDRKASTLPKACAVQLWPFVHGSTMPGTTTSTFSFQHAAYESQSNTCRRHDADAYARVYWTWKHCSEAFWIIRRDIESRMLSEFVPDMLRLIS</sequence>
<dbReference type="Proteomes" id="UP000799428">
    <property type="component" value="Unassembled WGS sequence"/>
</dbReference>